<dbReference type="OrthoDB" id="10263808at2759"/>
<dbReference type="Proteomes" id="UP000693970">
    <property type="component" value="Unassembled WGS sequence"/>
</dbReference>
<dbReference type="InterPro" id="IPR007841">
    <property type="entry name" value="UPF0210"/>
</dbReference>
<sequence>MSLSNIMSKSGIDDSSVPSSSHQLPTIRTITAFVALFPSDFRDGIDYELSPFPTLEAKLKPIFHGLKELERTYQQAGYTVQTLRLATNPFGEWLVETSADDCFVQQKRLNALDDILSRHGIFACGVGPAKSLNELACCRQIVGTSDKFSCSFMLPYCNDEYAEKAAQTIYDISTLDPKGLTNFQFCVAAQTCRPWIPFFPIAYHEVDELDRGDSSTPMVRFAIGLENGPLVRRLLQDCQSISHLDTIFRHGYTQALLLVQEIARTFSAVTAVKPDDPKTAIENLDSDFQEVLFGTVLPSMYPEVAADLEKSGYNIHRNHAFPNNDHNNNSSSNNNNNSIYDSCHFQFVGIDTSINPSLDENTGSVASAMECLAQVRRFGGPGTMAAAAAITQIIQSLEGIQRTGYCGLMLPVCEDRRLAELASSAPRLSIVHLLNISSVCGVGVDTVPIPGHTIDGHEEAISNLQSLLLDVIGLAERWNKPLTCRVFPVPGMRQGELTDFSDSPYLVDSTIFSLEY</sequence>
<dbReference type="Pfam" id="PF05167">
    <property type="entry name" value="DUF711"/>
    <property type="match status" value="2"/>
</dbReference>
<feature type="region of interest" description="Disordered" evidence="1">
    <location>
        <begin position="1"/>
        <end position="22"/>
    </location>
</feature>
<accession>A0A9K3KFR1</accession>
<comment type="caution">
    <text evidence="2">The sequence shown here is derived from an EMBL/GenBank/DDBJ whole genome shotgun (WGS) entry which is preliminary data.</text>
</comment>
<evidence type="ECO:0000256" key="1">
    <source>
        <dbReference type="SAM" id="MobiDB-lite"/>
    </source>
</evidence>
<proteinExistence type="predicted"/>
<protein>
    <submittedName>
        <fullName evidence="2">ACR DUF711 containing protein</fullName>
    </submittedName>
</protein>
<evidence type="ECO:0000313" key="2">
    <source>
        <dbReference type="EMBL" id="KAG7342456.1"/>
    </source>
</evidence>
<reference evidence="2" key="1">
    <citation type="journal article" date="2021" name="Sci. Rep.">
        <title>Diploid genomic architecture of Nitzschia inconspicua, an elite biomass production diatom.</title>
        <authorList>
            <person name="Oliver A."/>
            <person name="Podell S."/>
            <person name="Pinowska A."/>
            <person name="Traller J.C."/>
            <person name="Smith S.R."/>
            <person name="McClure R."/>
            <person name="Beliaev A."/>
            <person name="Bohutskyi P."/>
            <person name="Hill E.A."/>
            <person name="Rabines A."/>
            <person name="Zheng H."/>
            <person name="Allen L.Z."/>
            <person name="Kuo A."/>
            <person name="Grigoriev I.V."/>
            <person name="Allen A.E."/>
            <person name="Hazlebeck D."/>
            <person name="Allen E.E."/>
        </authorList>
    </citation>
    <scope>NUCLEOTIDE SEQUENCE</scope>
    <source>
        <strain evidence="2">Hildebrandi</strain>
    </source>
</reference>
<evidence type="ECO:0000313" key="3">
    <source>
        <dbReference type="Proteomes" id="UP000693970"/>
    </source>
</evidence>
<reference evidence="2" key="2">
    <citation type="submission" date="2021-04" db="EMBL/GenBank/DDBJ databases">
        <authorList>
            <person name="Podell S."/>
        </authorList>
    </citation>
    <scope>NUCLEOTIDE SEQUENCE</scope>
    <source>
        <strain evidence="2">Hildebrandi</strain>
    </source>
</reference>
<organism evidence="2 3">
    <name type="scientific">Nitzschia inconspicua</name>
    <dbReference type="NCBI Taxonomy" id="303405"/>
    <lineage>
        <taxon>Eukaryota</taxon>
        <taxon>Sar</taxon>
        <taxon>Stramenopiles</taxon>
        <taxon>Ochrophyta</taxon>
        <taxon>Bacillariophyta</taxon>
        <taxon>Bacillariophyceae</taxon>
        <taxon>Bacillariophycidae</taxon>
        <taxon>Bacillariales</taxon>
        <taxon>Bacillariaceae</taxon>
        <taxon>Nitzschia</taxon>
    </lineage>
</organism>
<keyword evidence="3" id="KW-1185">Reference proteome</keyword>
<dbReference type="AlphaFoldDB" id="A0A9K3KFR1"/>
<dbReference type="PANTHER" id="PTHR37560">
    <property type="entry name" value="UPF0210 PROTEIN SPR0218"/>
    <property type="match status" value="1"/>
</dbReference>
<dbReference type="PANTHER" id="PTHR37560:SF2">
    <property type="entry name" value="DUF711 DOMAIN-CONTAINING PROTEIN"/>
    <property type="match status" value="1"/>
</dbReference>
<name>A0A9K3KFR1_9STRA</name>
<dbReference type="EMBL" id="JAGRRH010000025">
    <property type="protein sequence ID" value="KAG7342456.1"/>
    <property type="molecule type" value="Genomic_DNA"/>
</dbReference>
<feature type="compositionally biased region" description="Low complexity" evidence="1">
    <location>
        <begin position="8"/>
        <end position="21"/>
    </location>
</feature>
<gene>
    <name evidence="2" type="ORF">IV203_007549</name>
</gene>